<keyword evidence="2" id="KW-1185">Reference proteome</keyword>
<feature type="non-terminal residue" evidence="1">
    <location>
        <position position="106"/>
    </location>
</feature>
<name>A0ABR3LTS2_9TELE</name>
<evidence type="ECO:0000313" key="1">
    <source>
        <dbReference type="EMBL" id="KAL1254853.1"/>
    </source>
</evidence>
<reference evidence="1 2" key="1">
    <citation type="submission" date="2023-09" db="EMBL/GenBank/DDBJ databases">
        <authorList>
            <person name="Wang M."/>
        </authorList>
    </citation>
    <scope>NUCLEOTIDE SEQUENCE [LARGE SCALE GENOMIC DNA]</scope>
    <source>
        <strain evidence="1">GT-2023</strain>
        <tissue evidence="1">Liver</tissue>
    </source>
</reference>
<proteinExistence type="predicted"/>
<organism evidence="1 2">
    <name type="scientific">Cirrhinus molitorella</name>
    <name type="common">mud carp</name>
    <dbReference type="NCBI Taxonomy" id="172907"/>
    <lineage>
        <taxon>Eukaryota</taxon>
        <taxon>Metazoa</taxon>
        <taxon>Chordata</taxon>
        <taxon>Craniata</taxon>
        <taxon>Vertebrata</taxon>
        <taxon>Euteleostomi</taxon>
        <taxon>Actinopterygii</taxon>
        <taxon>Neopterygii</taxon>
        <taxon>Teleostei</taxon>
        <taxon>Ostariophysi</taxon>
        <taxon>Cypriniformes</taxon>
        <taxon>Cyprinidae</taxon>
        <taxon>Labeoninae</taxon>
        <taxon>Labeonini</taxon>
        <taxon>Cirrhinus</taxon>
    </lineage>
</organism>
<comment type="caution">
    <text evidence="1">The sequence shown here is derived from an EMBL/GenBank/DDBJ whole genome shotgun (WGS) entry which is preliminary data.</text>
</comment>
<protein>
    <recommendedName>
        <fullName evidence="3">BZIP domain-containing protein</fullName>
    </recommendedName>
</protein>
<sequence>MGSSIVSAERNRAAAVRAMRRKQEEMRSKKKRNRCKARRWLKKACVIASMFYFGCERWLWSDAIDARWFLRAIIKRNKGCPGAHAHWWMTEDRRVSAEVGFWSESF</sequence>
<evidence type="ECO:0008006" key="3">
    <source>
        <dbReference type="Google" id="ProtNLM"/>
    </source>
</evidence>
<gene>
    <name evidence="1" type="ORF">QQF64_012914</name>
</gene>
<dbReference type="Proteomes" id="UP001558613">
    <property type="component" value="Unassembled WGS sequence"/>
</dbReference>
<accession>A0ABR3LTS2</accession>
<evidence type="ECO:0000313" key="2">
    <source>
        <dbReference type="Proteomes" id="UP001558613"/>
    </source>
</evidence>
<dbReference type="EMBL" id="JAYMGO010000019">
    <property type="protein sequence ID" value="KAL1254853.1"/>
    <property type="molecule type" value="Genomic_DNA"/>
</dbReference>